<comment type="caution">
    <text evidence="7">Lacks conserved residue(s) required for the propagation of feature annotation.</text>
</comment>
<evidence type="ECO:0000256" key="3">
    <source>
        <dbReference type="ARBA" id="ARBA00022771"/>
    </source>
</evidence>
<comment type="similarity">
    <text evidence="7">Belongs to the RecR family.</text>
</comment>
<name>A0A1G2H1U2_9BACT</name>
<sequence>MYPNPIQKLVEYFMRLPGIGPRQASRFVYTLLDEDIKTIEGFADALGELARTVARCAECFRGIEKKNSNSVCDQCAGNTITAILVVEKDQDLETISKTGLWQDAYHVLGGTITLLNEKTRVTDRIRALYDRLARRTKTAEKPIEIVLATSATTEGDATALYIERVLEPFVKEKKITLTRLGRGISTGTEMEFADPQTLKNALKNRK</sequence>
<dbReference type="GO" id="GO:0008270">
    <property type="term" value="F:zinc ion binding"/>
    <property type="evidence" value="ECO:0007669"/>
    <property type="project" value="UniProtKB-KW"/>
</dbReference>
<comment type="caution">
    <text evidence="9">The sequence shown here is derived from an EMBL/GenBank/DDBJ whole genome shotgun (WGS) entry which is preliminary data.</text>
</comment>
<evidence type="ECO:0000256" key="1">
    <source>
        <dbReference type="ARBA" id="ARBA00022723"/>
    </source>
</evidence>
<dbReference type="InterPro" id="IPR000093">
    <property type="entry name" value="DNA_Rcmb_RecR"/>
</dbReference>
<dbReference type="HAMAP" id="MF_00017">
    <property type="entry name" value="RecR"/>
    <property type="match status" value="1"/>
</dbReference>
<dbReference type="Pfam" id="PF13662">
    <property type="entry name" value="Toprim_4"/>
    <property type="match status" value="1"/>
</dbReference>
<dbReference type="Pfam" id="PF21175">
    <property type="entry name" value="RecR_C"/>
    <property type="match status" value="1"/>
</dbReference>
<evidence type="ECO:0000259" key="8">
    <source>
        <dbReference type="PROSITE" id="PS50880"/>
    </source>
</evidence>
<dbReference type="GO" id="GO:0003677">
    <property type="term" value="F:DNA binding"/>
    <property type="evidence" value="ECO:0007669"/>
    <property type="project" value="UniProtKB-UniRule"/>
</dbReference>
<dbReference type="GO" id="GO:0006281">
    <property type="term" value="P:DNA repair"/>
    <property type="evidence" value="ECO:0007669"/>
    <property type="project" value="UniProtKB-UniRule"/>
</dbReference>
<evidence type="ECO:0000256" key="6">
    <source>
        <dbReference type="ARBA" id="ARBA00023204"/>
    </source>
</evidence>
<evidence type="ECO:0000256" key="2">
    <source>
        <dbReference type="ARBA" id="ARBA00022763"/>
    </source>
</evidence>
<dbReference type="PANTHER" id="PTHR30446:SF0">
    <property type="entry name" value="RECOMBINATION PROTEIN RECR"/>
    <property type="match status" value="1"/>
</dbReference>
<dbReference type="Gene3D" id="1.10.8.420">
    <property type="entry name" value="RecR Domain 1"/>
    <property type="match status" value="1"/>
</dbReference>
<keyword evidence="4 7" id="KW-0862">Zinc</keyword>
<reference evidence="9 10" key="1">
    <citation type="journal article" date="2016" name="Nat. Commun.">
        <title>Thousands of microbial genomes shed light on interconnected biogeochemical processes in an aquifer system.</title>
        <authorList>
            <person name="Anantharaman K."/>
            <person name="Brown C.T."/>
            <person name="Hug L.A."/>
            <person name="Sharon I."/>
            <person name="Castelle C.J."/>
            <person name="Probst A.J."/>
            <person name="Thomas B.C."/>
            <person name="Singh A."/>
            <person name="Wilkins M.J."/>
            <person name="Karaoz U."/>
            <person name="Brodie E.L."/>
            <person name="Williams K.H."/>
            <person name="Hubbard S.S."/>
            <person name="Banfield J.F."/>
        </authorList>
    </citation>
    <scope>NUCLEOTIDE SEQUENCE [LARGE SCALE GENOMIC DNA]</scope>
</reference>
<dbReference type="AlphaFoldDB" id="A0A1G2H1U2"/>
<keyword evidence="2 7" id="KW-0227">DNA damage</keyword>
<evidence type="ECO:0000256" key="5">
    <source>
        <dbReference type="ARBA" id="ARBA00023172"/>
    </source>
</evidence>
<evidence type="ECO:0000256" key="7">
    <source>
        <dbReference type="HAMAP-Rule" id="MF_00017"/>
    </source>
</evidence>
<dbReference type="PANTHER" id="PTHR30446">
    <property type="entry name" value="RECOMBINATION PROTEIN RECR"/>
    <property type="match status" value="1"/>
</dbReference>
<dbReference type="Pfam" id="PF21176">
    <property type="entry name" value="RecR_HhH"/>
    <property type="match status" value="1"/>
</dbReference>
<dbReference type="Gene3D" id="3.40.1360.10">
    <property type="match status" value="1"/>
</dbReference>
<dbReference type="SMART" id="SM00493">
    <property type="entry name" value="TOPRIM"/>
    <property type="match status" value="1"/>
</dbReference>
<keyword evidence="1 7" id="KW-0479">Metal-binding</keyword>
<dbReference type="STRING" id="1802129.A3J04_00420"/>
<gene>
    <name evidence="7" type="primary">recR</name>
    <name evidence="9" type="ORF">A3J04_00420</name>
</gene>
<dbReference type="Proteomes" id="UP000177954">
    <property type="component" value="Unassembled WGS sequence"/>
</dbReference>
<feature type="domain" description="Toprim" evidence="8">
    <location>
        <begin position="81"/>
        <end position="185"/>
    </location>
</feature>
<keyword evidence="5 7" id="KW-0233">DNA recombination</keyword>
<proteinExistence type="inferred from homology"/>
<keyword evidence="6 7" id="KW-0234">DNA repair</keyword>
<dbReference type="InterPro" id="IPR006171">
    <property type="entry name" value="TOPRIM_dom"/>
</dbReference>
<dbReference type="SUPFAM" id="SSF111304">
    <property type="entry name" value="Recombination protein RecR"/>
    <property type="match status" value="1"/>
</dbReference>
<evidence type="ECO:0000256" key="4">
    <source>
        <dbReference type="ARBA" id="ARBA00022833"/>
    </source>
</evidence>
<comment type="function">
    <text evidence="7">May play a role in DNA repair. It seems to be involved in an RecBC-independent recombinational process of DNA repair. It may act with RecF and RecO.</text>
</comment>
<dbReference type="GO" id="GO:0006310">
    <property type="term" value="P:DNA recombination"/>
    <property type="evidence" value="ECO:0007669"/>
    <property type="project" value="UniProtKB-UniRule"/>
</dbReference>
<protein>
    <recommendedName>
        <fullName evidence="7">Recombination protein RecR</fullName>
    </recommendedName>
</protein>
<evidence type="ECO:0000313" key="9">
    <source>
        <dbReference type="EMBL" id="OGZ56445.1"/>
    </source>
</evidence>
<dbReference type="InterPro" id="IPR023627">
    <property type="entry name" value="Rcmb_RecR"/>
</dbReference>
<keyword evidence="3 7" id="KW-0863">Zinc-finger</keyword>
<dbReference type="PROSITE" id="PS50880">
    <property type="entry name" value="TOPRIM"/>
    <property type="match status" value="1"/>
</dbReference>
<organism evidence="9 10">
    <name type="scientific">Candidatus Ryanbacteria bacterium RIFCSPLOWO2_02_FULL_47_14</name>
    <dbReference type="NCBI Taxonomy" id="1802129"/>
    <lineage>
        <taxon>Bacteria</taxon>
        <taxon>Candidatus Ryaniibacteriota</taxon>
    </lineage>
</organism>
<accession>A0A1G2H1U2</accession>
<dbReference type="EMBL" id="MHNZ01000016">
    <property type="protein sequence ID" value="OGZ56445.1"/>
    <property type="molecule type" value="Genomic_DNA"/>
</dbReference>
<evidence type="ECO:0000313" key="10">
    <source>
        <dbReference type="Proteomes" id="UP000177954"/>
    </source>
</evidence>